<protein>
    <submittedName>
        <fullName evidence="2">Uncharacterized protein</fullName>
    </submittedName>
</protein>
<proteinExistence type="predicted"/>
<reference evidence="2" key="2">
    <citation type="submission" date="2020-09" db="EMBL/GenBank/DDBJ databases">
        <authorList>
            <person name="Sun Q."/>
            <person name="Kim S."/>
        </authorList>
    </citation>
    <scope>NUCLEOTIDE SEQUENCE</scope>
    <source>
        <strain evidence="2">KCTC 12711</strain>
    </source>
</reference>
<organism evidence="2 3">
    <name type="scientific">Arenicella chitinivorans</name>
    <dbReference type="NCBI Taxonomy" id="1329800"/>
    <lineage>
        <taxon>Bacteria</taxon>
        <taxon>Pseudomonadati</taxon>
        <taxon>Pseudomonadota</taxon>
        <taxon>Gammaproteobacteria</taxon>
        <taxon>Arenicellales</taxon>
        <taxon>Arenicellaceae</taxon>
        <taxon>Arenicella</taxon>
    </lineage>
</organism>
<evidence type="ECO:0000256" key="1">
    <source>
        <dbReference type="SAM" id="SignalP"/>
    </source>
</evidence>
<feature type="signal peptide" evidence="1">
    <location>
        <begin position="1"/>
        <end position="26"/>
    </location>
</feature>
<accession>A0A918VG27</accession>
<keyword evidence="1" id="KW-0732">Signal</keyword>
<evidence type="ECO:0000313" key="3">
    <source>
        <dbReference type="Proteomes" id="UP000614811"/>
    </source>
</evidence>
<dbReference type="Proteomes" id="UP000614811">
    <property type="component" value="Unassembled WGS sequence"/>
</dbReference>
<comment type="caution">
    <text evidence="2">The sequence shown here is derived from an EMBL/GenBank/DDBJ whole genome shotgun (WGS) entry which is preliminary data.</text>
</comment>
<dbReference type="AlphaFoldDB" id="A0A918VG27"/>
<dbReference type="EMBL" id="BMXA01000001">
    <property type="protein sequence ID" value="GGZ96098.1"/>
    <property type="molecule type" value="Genomic_DNA"/>
</dbReference>
<evidence type="ECO:0000313" key="2">
    <source>
        <dbReference type="EMBL" id="GGZ96098.1"/>
    </source>
</evidence>
<dbReference type="RefSeq" id="WP_189397988.1">
    <property type="nucleotide sequence ID" value="NZ_BMXA01000001.1"/>
</dbReference>
<keyword evidence="3" id="KW-1185">Reference proteome</keyword>
<sequence length="197" mass="21666">MRKNPTFFYPKLLFVLLLLPWVNANATTVMQMNLGQLTNNADKIFRGEVIAVKSDAVNVGGGKLNTTTYTIRVSDLIKGELASEKGKRSNLVQVQMVGSLKRPAAKDGIRYVGGFNTPNLTVGTEYLLFTTRPSAIGLSMTVGVGQGLFSFKDGTFVRNQHDNQGLFRGMSTSFVEPFSGALDYDDFVKEIESLLQR</sequence>
<reference evidence="2" key="1">
    <citation type="journal article" date="2014" name="Int. J. Syst. Evol. Microbiol.">
        <title>Complete genome sequence of Corynebacterium casei LMG S-19264T (=DSM 44701T), isolated from a smear-ripened cheese.</title>
        <authorList>
            <consortium name="US DOE Joint Genome Institute (JGI-PGF)"/>
            <person name="Walter F."/>
            <person name="Albersmeier A."/>
            <person name="Kalinowski J."/>
            <person name="Ruckert C."/>
        </authorList>
    </citation>
    <scope>NUCLEOTIDE SEQUENCE</scope>
    <source>
        <strain evidence="2">KCTC 12711</strain>
    </source>
</reference>
<feature type="chain" id="PRO_5037571626" evidence="1">
    <location>
        <begin position="27"/>
        <end position="197"/>
    </location>
</feature>
<name>A0A918VG27_9GAMM</name>
<gene>
    <name evidence="2" type="ORF">GCM10008090_00360</name>
</gene>